<dbReference type="AlphaFoldDB" id="A0A0L7LRJ7"/>
<evidence type="ECO:0000256" key="1">
    <source>
        <dbReference type="ARBA" id="ARBA00022737"/>
    </source>
</evidence>
<dbReference type="InterPro" id="IPR019545">
    <property type="entry name" value="DM13_domain"/>
</dbReference>
<name>A0A0L7LRJ7_OPEBR</name>
<dbReference type="PANTHER" id="PTHR24036">
    <property type="entry name" value="SKELETOR-RELATED"/>
    <property type="match status" value="1"/>
</dbReference>
<dbReference type="STRING" id="104452.A0A0L7LRJ7"/>
<protein>
    <recommendedName>
        <fullName evidence="2">DM13 domain-containing protein</fullName>
    </recommendedName>
</protein>
<dbReference type="Proteomes" id="UP000037510">
    <property type="component" value="Unassembled WGS sequence"/>
</dbReference>
<keyword evidence="4" id="KW-1185">Reference proteome</keyword>
<evidence type="ECO:0000313" key="3">
    <source>
        <dbReference type="EMBL" id="KOB77791.1"/>
    </source>
</evidence>
<feature type="domain" description="DM13" evidence="2">
    <location>
        <begin position="25"/>
        <end position="67"/>
    </location>
</feature>
<organism evidence="3 4">
    <name type="scientific">Operophtera brumata</name>
    <name type="common">Winter moth</name>
    <name type="synonym">Phalaena brumata</name>
    <dbReference type="NCBI Taxonomy" id="104452"/>
    <lineage>
        <taxon>Eukaryota</taxon>
        <taxon>Metazoa</taxon>
        <taxon>Ecdysozoa</taxon>
        <taxon>Arthropoda</taxon>
        <taxon>Hexapoda</taxon>
        <taxon>Insecta</taxon>
        <taxon>Pterygota</taxon>
        <taxon>Neoptera</taxon>
        <taxon>Endopterygota</taxon>
        <taxon>Lepidoptera</taxon>
        <taxon>Glossata</taxon>
        <taxon>Ditrysia</taxon>
        <taxon>Geometroidea</taxon>
        <taxon>Geometridae</taxon>
        <taxon>Larentiinae</taxon>
        <taxon>Operophtera</taxon>
    </lineage>
</organism>
<evidence type="ECO:0000313" key="4">
    <source>
        <dbReference type="Proteomes" id="UP000037510"/>
    </source>
</evidence>
<proteinExistence type="predicted"/>
<reference evidence="3 4" key="1">
    <citation type="journal article" date="2015" name="Genome Biol. Evol.">
        <title>The genome of winter moth (Operophtera brumata) provides a genomic perspective on sexual dimorphism and phenology.</title>
        <authorList>
            <person name="Derks M.F."/>
            <person name="Smit S."/>
            <person name="Salis L."/>
            <person name="Schijlen E."/>
            <person name="Bossers A."/>
            <person name="Mateman C."/>
            <person name="Pijl A.S."/>
            <person name="de Ridder D."/>
            <person name="Groenen M.A."/>
            <person name="Visser M.E."/>
            <person name="Megens H.J."/>
        </authorList>
    </citation>
    <scope>NUCLEOTIDE SEQUENCE [LARGE SCALE GENOMIC DNA]</scope>
    <source>
        <strain evidence="3">WM2013NL</strain>
        <tissue evidence="3">Head and thorax</tissue>
    </source>
</reference>
<keyword evidence="1" id="KW-0677">Repeat</keyword>
<accession>A0A0L7LRJ7</accession>
<dbReference type="InterPro" id="IPR052126">
    <property type="entry name" value="Spindle_Org/Thrombomodulin"/>
</dbReference>
<comment type="caution">
    <text evidence="3">The sequence shown here is derived from an EMBL/GenBank/DDBJ whole genome shotgun (WGS) entry which is preliminary data.</text>
</comment>
<dbReference type="EMBL" id="JTDY01000305">
    <property type="protein sequence ID" value="KOB77791.1"/>
    <property type="molecule type" value="Genomic_DNA"/>
</dbReference>
<sequence>MTKKRADRQVNFGDVSIPRELDYPRPVKVGALRGVHGVSSDAVIVVDAQTLLVPNFSYDGEAPGTSH</sequence>
<dbReference type="PROSITE" id="PS51549">
    <property type="entry name" value="DM13"/>
    <property type="match status" value="1"/>
</dbReference>
<evidence type="ECO:0000259" key="2">
    <source>
        <dbReference type="PROSITE" id="PS51549"/>
    </source>
</evidence>
<dbReference type="PANTHER" id="PTHR24036:SF13">
    <property type="entry name" value="PROTEIN SKELETOR, ISOFORMS D_E"/>
    <property type="match status" value="1"/>
</dbReference>
<gene>
    <name evidence="3" type="ORF">OBRU01_02527</name>
</gene>